<name>A0AAP0MDV8_9ROSI</name>
<dbReference type="EMBL" id="JBCGBO010000004">
    <property type="protein sequence ID" value="KAK9208620.1"/>
    <property type="molecule type" value="Genomic_DNA"/>
</dbReference>
<dbReference type="Proteomes" id="UP001428341">
    <property type="component" value="Unassembled WGS sequence"/>
</dbReference>
<sequence>MVSYKLNHQSLLKLKHYRGTATVTKEKKKLKLLQQKRNLTLNQQKGCNRTCGAFKVLQFHLRTTNEQTLFGNFFSLQSVYIGINLFSFILLILFAADVLPLV</sequence>
<gene>
    <name evidence="2" type="ORF">WN944_000979</name>
</gene>
<evidence type="ECO:0000313" key="3">
    <source>
        <dbReference type="Proteomes" id="UP001428341"/>
    </source>
</evidence>
<comment type="caution">
    <text evidence="2">The sequence shown here is derived from an EMBL/GenBank/DDBJ whole genome shotgun (WGS) entry which is preliminary data.</text>
</comment>
<evidence type="ECO:0000313" key="2">
    <source>
        <dbReference type="EMBL" id="KAK9208620.1"/>
    </source>
</evidence>
<evidence type="ECO:0000256" key="1">
    <source>
        <dbReference type="SAM" id="Phobius"/>
    </source>
</evidence>
<keyword evidence="3" id="KW-1185">Reference proteome</keyword>
<feature type="transmembrane region" description="Helical" evidence="1">
    <location>
        <begin position="79"/>
        <end position="99"/>
    </location>
</feature>
<keyword evidence="1" id="KW-0812">Transmembrane</keyword>
<dbReference type="AlphaFoldDB" id="A0AAP0MDV8"/>
<organism evidence="2 3">
    <name type="scientific">Citrus x changshan-huyou</name>
    <dbReference type="NCBI Taxonomy" id="2935761"/>
    <lineage>
        <taxon>Eukaryota</taxon>
        <taxon>Viridiplantae</taxon>
        <taxon>Streptophyta</taxon>
        <taxon>Embryophyta</taxon>
        <taxon>Tracheophyta</taxon>
        <taxon>Spermatophyta</taxon>
        <taxon>Magnoliopsida</taxon>
        <taxon>eudicotyledons</taxon>
        <taxon>Gunneridae</taxon>
        <taxon>Pentapetalae</taxon>
        <taxon>rosids</taxon>
        <taxon>malvids</taxon>
        <taxon>Sapindales</taxon>
        <taxon>Rutaceae</taxon>
        <taxon>Aurantioideae</taxon>
        <taxon>Citrus</taxon>
    </lineage>
</organism>
<protein>
    <recommendedName>
        <fullName evidence="4">Transmembrane protein</fullName>
    </recommendedName>
</protein>
<keyword evidence="1" id="KW-0472">Membrane</keyword>
<evidence type="ECO:0008006" key="4">
    <source>
        <dbReference type="Google" id="ProtNLM"/>
    </source>
</evidence>
<keyword evidence="1" id="KW-1133">Transmembrane helix</keyword>
<proteinExistence type="predicted"/>
<accession>A0AAP0MDV8</accession>
<reference evidence="2 3" key="1">
    <citation type="submission" date="2024-05" db="EMBL/GenBank/DDBJ databases">
        <title>Haplotype-resolved chromosome-level genome assembly of Huyou (Citrus changshanensis).</title>
        <authorList>
            <person name="Miao C."/>
            <person name="Chen W."/>
            <person name="Wu Y."/>
            <person name="Wang L."/>
            <person name="Zhao S."/>
            <person name="Grierson D."/>
            <person name="Xu C."/>
            <person name="Chen K."/>
        </authorList>
    </citation>
    <scope>NUCLEOTIDE SEQUENCE [LARGE SCALE GENOMIC DNA]</scope>
    <source>
        <strain evidence="2">01-14</strain>
        <tissue evidence="2">Leaf</tissue>
    </source>
</reference>